<protein>
    <submittedName>
        <fullName evidence="2">Glycosyltransferase</fullName>
    </submittedName>
</protein>
<evidence type="ECO:0000313" key="2">
    <source>
        <dbReference type="EMBL" id="MBD0415198.1"/>
    </source>
</evidence>
<comment type="caution">
    <text evidence="2">The sequence shown here is derived from an EMBL/GenBank/DDBJ whole genome shotgun (WGS) entry which is preliminary data.</text>
</comment>
<dbReference type="RefSeq" id="WP_188164638.1">
    <property type="nucleotide sequence ID" value="NZ_JACVVX010000003.1"/>
</dbReference>
<sequence length="301" mass="32516">MSGRPAPSISLVVAAYQMARELPRTLRSLLPSYQRDAPDLPWEIIVVDNGSPVPLELEPWNEPSAEVRLVRLEGDGHGSVAPALNHGLGLARGDLVGIWIDGARMASPGLLGACFRAAALHPRAVIATRNFHIGPALQHSESMAGYDQKAEDILLASIGWPEGADRLAEISTPEQVDPTGLLLETNALFMKRILWNELGGFDTRFRGPGGGATNVDMFLRACAAPDTQLIRILGEGTFHQFHGGVTTGAGQLGAAHLLKMGSKQYMRLRGRPLRAVREIGWLYDSRAGLIEPPALDRRPHG</sequence>
<dbReference type="PANTHER" id="PTHR43685">
    <property type="entry name" value="GLYCOSYLTRANSFERASE"/>
    <property type="match status" value="1"/>
</dbReference>
<reference evidence="2" key="1">
    <citation type="submission" date="2020-09" db="EMBL/GenBank/DDBJ databases">
        <title>Genome seq and assembly of Tianweitania sp.</title>
        <authorList>
            <person name="Chhetri G."/>
        </authorList>
    </citation>
    <scope>NUCLEOTIDE SEQUENCE</scope>
    <source>
        <strain evidence="2">Rool2</strain>
    </source>
</reference>
<dbReference type="Pfam" id="PF00535">
    <property type="entry name" value="Glycos_transf_2"/>
    <property type="match status" value="1"/>
</dbReference>
<evidence type="ECO:0000259" key="1">
    <source>
        <dbReference type="Pfam" id="PF00535"/>
    </source>
</evidence>
<dbReference type="InterPro" id="IPR050834">
    <property type="entry name" value="Glycosyltransf_2"/>
</dbReference>
<dbReference type="InterPro" id="IPR029044">
    <property type="entry name" value="Nucleotide-diphossugar_trans"/>
</dbReference>
<evidence type="ECO:0000313" key="3">
    <source>
        <dbReference type="Proteomes" id="UP000643405"/>
    </source>
</evidence>
<dbReference type="EMBL" id="JACVVX010000003">
    <property type="protein sequence ID" value="MBD0415198.1"/>
    <property type="molecule type" value="Genomic_DNA"/>
</dbReference>
<gene>
    <name evidence="2" type="ORF">ICI42_11080</name>
</gene>
<dbReference type="Gene3D" id="3.90.550.10">
    <property type="entry name" value="Spore Coat Polysaccharide Biosynthesis Protein SpsA, Chain A"/>
    <property type="match status" value="1"/>
</dbReference>
<dbReference type="InterPro" id="IPR001173">
    <property type="entry name" value="Glyco_trans_2-like"/>
</dbReference>
<accession>A0A8J6U207</accession>
<dbReference type="PANTHER" id="PTHR43685:SF3">
    <property type="entry name" value="SLR2126 PROTEIN"/>
    <property type="match status" value="1"/>
</dbReference>
<dbReference type="SUPFAM" id="SSF53448">
    <property type="entry name" value="Nucleotide-diphospho-sugar transferases"/>
    <property type="match status" value="1"/>
</dbReference>
<dbReference type="Proteomes" id="UP000643405">
    <property type="component" value="Unassembled WGS sequence"/>
</dbReference>
<dbReference type="CDD" id="cd00761">
    <property type="entry name" value="Glyco_tranf_GTA_type"/>
    <property type="match status" value="1"/>
</dbReference>
<dbReference type="AlphaFoldDB" id="A0A8J6U207"/>
<organism evidence="2 3">
    <name type="scientific">Oryzicola mucosus</name>
    <dbReference type="NCBI Taxonomy" id="2767425"/>
    <lineage>
        <taxon>Bacteria</taxon>
        <taxon>Pseudomonadati</taxon>
        <taxon>Pseudomonadota</taxon>
        <taxon>Alphaproteobacteria</taxon>
        <taxon>Hyphomicrobiales</taxon>
        <taxon>Phyllobacteriaceae</taxon>
        <taxon>Oryzicola</taxon>
    </lineage>
</organism>
<feature type="domain" description="Glycosyltransferase 2-like" evidence="1">
    <location>
        <begin position="10"/>
        <end position="132"/>
    </location>
</feature>
<proteinExistence type="predicted"/>
<keyword evidence="3" id="KW-1185">Reference proteome</keyword>
<name>A0A8J6U207_9HYPH</name>